<dbReference type="AlphaFoldDB" id="A0AAD9WTY1"/>
<evidence type="ECO:0000256" key="1">
    <source>
        <dbReference type="SAM" id="MobiDB-lite"/>
    </source>
</evidence>
<keyword evidence="3" id="KW-1185">Reference proteome</keyword>
<dbReference type="PANTHER" id="PTHR34670">
    <property type="entry name" value="EXPRESSED PROTEIN"/>
    <property type="match status" value="1"/>
</dbReference>
<sequence>MCLHLEEMPHFRQEEIDILPNHQEYQHPLSLLINQSLIRPDTAGAHQAMEGLIPFIYKVVIQYRAAGGQEPTMADSWFRESPPPPPYVRLPGDSGHFKVTPPHPCSTISQPTGFSTGNPSPLHRVYSH</sequence>
<name>A0AAD9WTY1_9ROSI</name>
<feature type="region of interest" description="Disordered" evidence="1">
    <location>
        <begin position="74"/>
        <end position="128"/>
    </location>
</feature>
<dbReference type="PANTHER" id="PTHR34670:SF8">
    <property type="entry name" value="EXPRESSED PROTEIN"/>
    <property type="match status" value="1"/>
</dbReference>
<comment type="caution">
    <text evidence="2">The sequence shown here is derived from an EMBL/GenBank/DDBJ whole genome shotgun (WGS) entry which is preliminary data.</text>
</comment>
<proteinExistence type="predicted"/>
<evidence type="ECO:0000313" key="2">
    <source>
        <dbReference type="EMBL" id="KAK2642225.1"/>
    </source>
</evidence>
<dbReference type="Proteomes" id="UP001280121">
    <property type="component" value="Unassembled WGS sequence"/>
</dbReference>
<dbReference type="EMBL" id="JANJYI010000007">
    <property type="protein sequence ID" value="KAK2642225.1"/>
    <property type="molecule type" value="Genomic_DNA"/>
</dbReference>
<evidence type="ECO:0000313" key="3">
    <source>
        <dbReference type="Proteomes" id="UP001280121"/>
    </source>
</evidence>
<organism evidence="2 3">
    <name type="scientific">Dipteronia dyeriana</name>
    <dbReference type="NCBI Taxonomy" id="168575"/>
    <lineage>
        <taxon>Eukaryota</taxon>
        <taxon>Viridiplantae</taxon>
        <taxon>Streptophyta</taxon>
        <taxon>Embryophyta</taxon>
        <taxon>Tracheophyta</taxon>
        <taxon>Spermatophyta</taxon>
        <taxon>Magnoliopsida</taxon>
        <taxon>eudicotyledons</taxon>
        <taxon>Gunneridae</taxon>
        <taxon>Pentapetalae</taxon>
        <taxon>rosids</taxon>
        <taxon>malvids</taxon>
        <taxon>Sapindales</taxon>
        <taxon>Sapindaceae</taxon>
        <taxon>Hippocastanoideae</taxon>
        <taxon>Acereae</taxon>
        <taxon>Dipteronia</taxon>
    </lineage>
</organism>
<gene>
    <name evidence="2" type="ORF">Ddye_023988</name>
</gene>
<protein>
    <submittedName>
        <fullName evidence="2">Uncharacterized protein</fullName>
    </submittedName>
</protein>
<feature type="compositionally biased region" description="Polar residues" evidence="1">
    <location>
        <begin position="106"/>
        <end position="119"/>
    </location>
</feature>
<accession>A0AAD9WTY1</accession>
<reference evidence="2" key="1">
    <citation type="journal article" date="2023" name="Plant J.">
        <title>Genome sequences and population genomics provide insights into the demographic history, inbreeding, and mutation load of two 'living fossil' tree species of Dipteronia.</title>
        <authorList>
            <person name="Feng Y."/>
            <person name="Comes H.P."/>
            <person name="Chen J."/>
            <person name="Zhu S."/>
            <person name="Lu R."/>
            <person name="Zhang X."/>
            <person name="Li P."/>
            <person name="Qiu J."/>
            <person name="Olsen K.M."/>
            <person name="Qiu Y."/>
        </authorList>
    </citation>
    <scope>NUCLEOTIDE SEQUENCE</scope>
    <source>
        <strain evidence="2">KIB01</strain>
    </source>
</reference>